<reference evidence="1" key="1">
    <citation type="submission" date="2014-09" db="EMBL/GenBank/DDBJ databases">
        <authorList>
            <person name="Magalhaes I.L.F."/>
            <person name="Oliveira U."/>
            <person name="Santos F.R."/>
            <person name="Vidigal T.H.D.A."/>
            <person name="Brescovit A.D."/>
            <person name="Santos A.J."/>
        </authorList>
    </citation>
    <scope>NUCLEOTIDE SEQUENCE</scope>
    <source>
        <tissue evidence="1">Shoot tissue taken approximately 20 cm above the soil surface</tissue>
    </source>
</reference>
<organism evidence="1">
    <name type="scientific">Arundo donax</name>
    <name type="common">Giant reed</name>
    <name type="synonym">Donax arundinaceus</name>
    <dbReference type="NCBI Taxonomy" id="35708"/>
    <lineage>
        <taxon>Eukaryota</taxon>
        <taxon>Viridiplantae</taxon>
        <taxon>Streptophyta</taxon>
        <taxon>Embryophyta</taxon>
        <taxon>Tracheophyta</taxon>
        <taxon>Spermatophyta</taxon>
        <taxon>Magnoliopsida</taxon>
        <taxon>Liliopsida</taxon>
        <taxon>Poales</taxon>
        <taxon>Poaceae</taxon>
        <taxon>PACMAD clade</taxon>
        <taxon>Arundinoideae</taxon>
        <taxon>Arundineae</taxon>
        <taxon>Arundo</taxon>
    </lineage>
</organism>
<sequence length="44" mass="5404">MLDEGRRPRFSFPLYKGMRVHEIPEHIDNAKKITTNFHHRLHDY</sequence>
<proteinExistence type="predicted"/>
<protein>
    <submittedName>
        <fullName evidence="1">Uncharacterized protein</fullName>
    </submittedName>
</protein>
<dbReference type="EMBL" id="GBRH01248632">
    <property type="protein sequence ID" value="JAD49263.1"/>
    <property type="molecule type" value="Transcribed_RNA"/>
</dbReference>
<accession>A0A0A9AHC3</accession>
<dbReference type="AlphaFoldDB" id="A0A0A9AHC3"/>
<name>A0A0A9AHC3_ARUDO</name>
<reference evidence="1" key="2">
    <citation type="journal article" date="2015" name="Data Brief">
        <title>Shoot transcriptome of the giant reed, Arundo donax.</title>
        <authorList>
            <person name="Barrero R.A."/>
            <person name="Guerrero F.D."/>
            <person name="Moolhuijzen P."/>
            <person name="Goolsby J.A."/>
            <person name="Tidwell J."/>
            <person name="Bellgard S.E."/>
            <person name="Bellgard M.I."/>
        </authorList>
    </citation>
    <scope>NUCLEOTIDE SEQUENCE</scope>
    <source>
        <tissue evidence="1">Shoot tissue taken approximately 20 cm above the soil surface</tissue>
    </source>
</reference>
<evidence type="ECO:0000313" key="1">
    <source>
        <dbReference type="EMBL" id="JAD49263.1"/>
    </source>
</evidence>